<accession>A0A1S9P8B4</accession>
<name>A0A1S9P8B4_9SPHI</name>
<dbReference type="EMBL" id="MBTF01000037">
    <property type="protein sequence ID" value="OOQ57210.1"/>
    <property type="molecule type" value="Genomic_DNA"/>
</dbReference>
<proteinExistence type="predicted"/>
<comment type="caution">
    <text evidence="1">The sequence shown here is derived from an EMBL/GenBank/DDBJ whole genome shotgun (WGS) entry which is preliminary data.</text>
</comment>
<sequence>MSTVVRLAKQDEVLGALFPFTSMNRLCFSRCTGYPYTSDIPLIQAALDGTYQVRLPDNTLLGGGNAIEVISLLKQNLPANIQPAVPGTADDL</sequence>
<dbReference type="Pfam" id="PF19692">
    <property type="entry name" value="DUF6193"/>
    <property type="match status" value="1"/>
</dbReference>
<evidence type="ECO:0000313" key="1">
    <source>
        <dbReference type="EMBL" id="OOQ57210.1"/>
    </source>
</evidence>
<dbReference type="InterPro" id="IPR045682">
    <property type="entry name" value="DUF6193"/>
</dbReference>
<dbReference type="Proteomes" id="UP000189739">
    <property type="component" value="Unassembled WGS sequence"/>
</dbReference>
<keyword evidence="2" id="KW-1185">Reference proteome</keyword>
<reference evidence="1 2" key="1">
    <citation type="submission" date="2016-07" db="EMBL/GenBank/DDBJ databases">
        <title>Genomic analysis of zinc-resistant bacterium Mucilaginibacter pedocola TBZ30.</title>
        <authorList>
            <person name="Huang J."/>
            <person name="Tang J."/>
        </authorList>
    </citation>
    <scope>NUCLEOTIDE SEQUENCE [LARGE SCALE GENOMIC DNA]</scope>
    <source>
        <strain evidence="1 2">TBZ30</strain>
    </source>
</reference>
<evidence type="ECO:0000313" key="2">
    <source>
        <dbReference type="Proteomes" id="UP000189739"/>
    </source>
</evidence>
<gene>
    <name evidence="1" type="ORF">BC343_15585</name>
</gene>
<protein>
    <submittedName>
        <fullName evidence="1">Uncharacterized protein</fullName>
    </submittedName>
</protein>
<organism evidence="1 2">
    <name type="scientific">Mucilaginibacter pedocola</name>
    <dbReference type="NCBI Taxonomy" id="1792845"/>
    <lineage>
        <taxon>Bacteria</taxon>
        <taxon>Pseudomonadati</taxon>
        <taxon>Bacteroidota</taxon>
        <taxon>Sphingobacteriia</taxon>
        <taxon>Sphingobacteriales</taxon>
        <taxon>Sphingobacteriaceae</taxon>
        <taxon>Mucilaginibacter</taxon>
    </lineage>
</organism>
<dbReference type="AlphaFoldDB" id="A0A1S9P8B4"/>